<dbReference type="Pfam" id="PF11150">
    <property type="entry name" value="DUF2927"/>
    <property type="match status" value="1"/>
</dbReference>
<evidence type="ECO:0000313" key="2">
    <source>
        <dbReference type="EMBL" id="MEI5905603.1"/>
    </source>
</evidence>
<organism evidence="2 3">
    <name type="scientific">Bacillus spongiae</name>
    <dbReference type="NCBI Taxonomy" id="2683610"/>
    <lineage>
        <taxon>Bacteria</taxon>
        <taxon>Bacillati</taxon>
        <taxon>Bacillota</taxon>
        <taxon>Bacilli</taxon>
        <taxon>Bacillales</taxon>
        <taxon>Bacillaceae</taxon>
        <taxon>Bacillus</taxon>
    </lineage>
</organism>
<dbReference type="PROSITE" id="PS51257">
    <property type="entry name" value="PROKAR_LIPOPROTEIN"/>
    <property type="match status" value="1"/>
</dbReference>
<evidence type="ECO:0000313" key="3">
    <source>
        <dbReference type="Proteomes" id="UP001312865"/>
    </source>
</evidence>
<accession>A0ABU8H8G5</accession>
<proteinExistence type="predicted"/>
<gene>
    <name evidence="2" type="ORF">WAK64_00800</name>
</gene>
<name>A0ABU8H8G5_9BACI</name>
<dbReference type="InterPro" id="IPR021323">
    <property type="entry name" value="DUF2927"/>
</dbReference>
<dbReference type="RefSeq" id="WP_336585019.1">
    <property type="nucleotide sequence ID" value="NZ_JBBAXC010000001.1"/>
</dbReference>
<reference evidence="2 3" key="1">
    <citation type="journal article" date="2018" name="J. Microbiol.">
        <title>Bacillus spongiae sp. nov., isolated from sponge of Jeju Island.</title>
        <authorList>
            <person name="Lee G.E."/>
            <person name="Im W.T."/>
            <person name="Park J.S."/>
        </authorList>
    </citation>
    <scope>NUCLEOTIDE SEQUENCE [LARGE SCALE GENOMIC DNA]</scope>
    <source>
        <strain evidence="2 3">135PIL107-10</strain>
    </source>
</reference>
<keyword evidence="1" id="KW-0732">Signal</keyword>
<feature type="signal peptide" evidence="1">
    <location>
        <begin position="1"/>
        <end position="19"/>
    </location>
</feature>
<protein>
    <submittedName>
        <fullName evidence="2">DUF2927 domain-containing protein</fullName>
    </submittedName>
</protein>
<dbReference type="Proteomes" id="UP001312865">
    <property type="component" value="Unassembled WGS sequence"/>
</dbReference>
<evidence type="ECO:0000256" key="1">
    <source>
        <dbReference type="SAM" id="SignalP"/>
    </source>
</evidence>
<keyword evidence="3" id="KW-1185">Reference proteome</keyword>
<dbReference type="EMBL" id="JBBAXC010000001">
    <property type="protein sequence ID" value="MEI5905603.1"/>
    <property type="molecule type" value="Genomic_DNA"/>
</dbReference>
<comment type="caution">
    <text evidence="2">The sequence shown here is derived from an EMBL/GenBank/DDBJ whole genome shotgun (WGS) entry which is preliminary data.</text>
</comment>
<sequence>MKKMLLLFLFLFLTGCSLKPSIEVEGVEDKKIYTTEQTVQIDEKLAGQFTMKLNEEDIQPGHTIKENGAYKLEIEAKKWGIKETKTISFEIDDQPPNEPSFHDAPLDRYFKKAKLRLKRVEDVTYEFLLDGEPYMDTATEQDSSLIIYAEEGDHTFNIIAKKKNGLTSETTIPFSMNNTMFSREEIDLFYEIMFKTEEDDYMLGKWLSDTNVQVHGTPTDEDLEALESYLEQVNVILPIDLILVDNEAGRSPQNRIDIYFVPKNQFYDLGWDEDISGITGFTSYYPYYTGEGFGRSDIIVGIEEEERDRKLTILNLLLYSLGIPNRFDEDDSESIITPNSTDKIELSDEYKKMIEILYLGEIRLGMNETRIEKAIKHRIIEDE</sequence>
<feature type="chain" id="PRO_5047024427" evidence="1">
    <location>
        <begin position="20"/>
        <end position="383"/>
    </location>
</feature>